<feature type="coiled-coil region" evidence="4">
    <location>
        <begin position="79"/>
        <end position="106"/>
    </location>
</feature>
<proteinExistence type="predicted"/>
<name>A0A8S1WHT8_9CILI</name>
<evidence type="ECO:0008006" key="7">
    <source>
        <dbReference type="Google" id="ProtNLM"/>
    </source>
</evidence>
<evidence type="ECO:0000256" key="1">
    <source>
        <dbReference type="ARBA" id="ARBA00022737"/>
    </source>
</evidence>
<dbReference type="PANTHER" id="PTHR44943:SF4">
    <property type="entry name" value="TPR REPEAT-CONTAINING PROTEIN MJ0798"/>
    <property type="match status" value="1"/>
</dbReference>
<keyword evidence="4" id="KW-0175">Coiled coil</keyword>
<sequence length="426" mass="50074">MAEYHCRYESHFGQAILGYCVNIDCQQNPQFCLKCLKDQQNNHSSQCLGFDMITENLSKYIQQEKLFYEQLQEIDKTFQMLLSQSLKKIQKNLKKLQNLNEALLKGEYLKFKTEINFFRRYYSKVEETEKSEFLISLNSIVLTLQTTTKGYVKIEDQQIAQTGDNHSQYLSRAKGRFDQERKYQEALTAFNDSLLMGYNHDFVYNWKAITLNHLNKYDEAIKCFDLALQINSTYESAYNNKGALLNNLGKYEEALLYIQTAIDLNPINYLAYSNKGFALCNLQRFQEALIAYEMAIEFNNQNDKAHHNRGIYKMHNIIQELHYSNLIELKMLFKSFNTAIDLNKNNDEALENKALSLHLLQRFNKALKIYDQTIFLKKNSNRLKRKADTLLVLGRKNEAKQYYFEALRIGNLSSDQEQILYQLARL</sequence>
<dbReference type="OrthoDB" id="317845at2759"/>
<comment type="caution">
    <text evidence="5">The sequence shown here is derived from an EMBL/GenBank/DDBJ whole genome shotgun (WGS) entry which is preliminary data.</text>
</comment>
<dbReference type="PANTHER" id="PTHR44943">
    <property type="entry name" value="CELLULOSE SYNTHASE OPERON PROTEIN C"/>
    <property type="match status" value="1"/>
</dbReference>
<dbReference type="PROSITE" id="PS50005">
    <property type="entry name" value="TPR"/>
    <property type="match status" value="1"/>
</dbReference>
<evidence type="ECO:0000256" key="3">
    <source>
        <dbReference type="PROSITE-ProRule" id="PRU00339"/>
    </source>
</evidence>
<feature type="repeat" description="TPR" evidence="3">
    <location>
        <begin position="235"/>
        <end position="268"/>
    </location>
</feature>
<evidence type="ECO:0000313" key="5">
    <source>
        <dbReference type="EMBL" id="CAD8188177.1"/>
    </source>
</evidence>
<keyword evidence="6" id="KW-1185">Reference proteome</keyword>
<keyword evidence="2 3" id="KW-0802">TPR repeat</keyword>
<dbReference type="PROSITE" id="PS50293">
    <property type="entry name" value="TPR_REGION"/>
    <property type="match status" value="1"/>
</dbReference>
<dbReference type="SMART" id="SM00028">
    <property type="entry name" value="TPR"/>
    <property type="match status" value="5"/>
</dbReference>
<evidence type="ECO:0000313" key="6">
    <source>
        <dbReference type="Proteomes" id="UP000689195"/>
    </source>
</evidence>
<gene>
    <name evidence="5" type="ORF">PPENT_87.1.T0910006</name>
</gene>
<dbReference type="Proteomes" id="UP000689195">
    <property type="component" value="Unassembled WGS sequence"/>
</dbReference>
<keyword evidence="1" id="KW-0677">Repeat</keyword>
<evidence type="ECO:0000256" key="4">
    <source>
        <dbReference type="SAM" id="Coils"/>
    </source>
</evidence>
<evidence type="ECO:0000256" key="2">
    <source>
        <dbReference type="ARBA" id="ARBA00022803"/>
    </source>
</evidence>
<organism evidence="5 6">
    <name type="scientific">Paramecium pentaurelia</name>
    <dbReference type="NCBI Taxonomy" id="43138"/>
    <lineage>
        <taxon>Eukaryota</taxon>
        <taxon>Sar</taxon>
        <taxon>Alveolata</taxon>
        <taxon>Ciliophora</taxon>
        <taxon>Intramacronucleata</taxon>
        <taxon>Oligohymenophorea</taxon>
        <taxon>Peniculida</taxon>
        <taxon>Parameciidae</taxon>
        <taxon>Paramecium</taxon>
    </lineage>
</organism>
<dbReference type="InterPro" id="IPR019734">
    <property type="entry name" value="TPR_rpt"/>
</dbReference>
<accession>A0A8S1WHT8</accession>
<dbReference type="Pfam" id="PF00515">
    <property type="entry name" value="TPR_1"/>
    <property type="match status" value="2"/>
</dbReference>
<dbReference type="AlphaFoldDB" id="A0A8S1WHT8"/>
<dbReference type="InterPro" id="IPR051685">
    <property type="entry name" value="Ycf3/AcsC/BcsC/TPR_MFPF"/>
</dbReference>
<reference evidence="5" key="1">
    <citation type="submission" date="2021-01" db="EMBL/GenBank/DDBJ databases">
        <authorList>
            <consortium name="Genoscope - CEA"/>
            <person name="William W."/>
        </authorList>
    </citation>
    <scope>NUCLEOTIDE SEQUENCE</scope>
</reference>
<protein>
    <recommendedName>
        <fullName evidence="7">Tetratricopeptide repeat protein</fullName>
    </recommendedName>
</protein>
<dbReference type="EMBL" id="CAJJDO010000091">
    <property type="protein sequence ID" value="CAD8188177.1"/>
    <property type="molecule type" value="Genomic_DNA"/>
</dbReference>